<dbReference type="AlphaFoldDB" id="A0AAE3T5X9"/>
<dbReference type="InterPro" id="IPR007560">
    <property type="entry name" value="Restrct_endonuc_IV_Mrr"/>
</dbReference>
<feature type="compositionally biased region" description="Polar residues" evidence="1">
    <location>
        <begin position="236"/>
        <end position="246"/>
    </location>
</feature>
<evidence type="ECO:0000256" key="2">
    <source>
        <dbReference type="SAM" id="Phobius"/>
    </source>
</evidence>
<dbReference type="GO" id="GO:0015666">
    <property type="term" value="F:restriction endodeoxyribonuclease activity"/>
    <property type="evidence" value="ECO:0007669"/>
    <property type="project" value="TreeGrafter"/>
</dbReference>
<evidence type="ECO:0000313" key="5">
    <source>
        <dbReference type="EMBL" id="MDB0523992.1"/>
    </source>
</evidence>
<evidence type="ECO:0000313" key="6">
    <source>
        <dbReference type="Proteomes" id="UP001143674"/>
    </source>
</evidence>
<dbReference type="InterPro" id="IPR052906">
    <property type="entry name" value="Type_IV_Methyl-Rstrct_Enzyme"/>
</dbReference>
<dbReference type="GO" id="GO:0005694">
    <property type="term" value="C:chromosome"/>
    <property type="evidence" value="ECO:0007669"/>
    <property type="project" value="InterPro"/>
</dbReference>
<keyword evidence="2" id="KW-1133">Transmembrane helix</keyword>
<dbReference type="Proteomes" id="UP001143674">
    <property type="component" value="Unassembled WGS sequence"/>
</dbReference>
<dbReference type="Pfam" id="PF04471">
    <property type="entry name" value="Mrr_cat"/>
    <property type="match status" value="1"/>
</dbReference>
<dbReference type="SUPFAM" id="SSF57783">
    <property type="entry name" value="Zinc beta-ribbon"/>
    <property type="match status" value="1"/>
</dbReference>
<keyword evidence="2" id="KW-0472">Membrane</keyword>
<name>A0AAE3T5X9_RALSL</name>
<dbReference type="Gene3D" id="3.40.1350.10">
    <property type="match status" value="1"/>
</dbReference>
<dbReference type="GO" id="GO:0006265">
    <property type="term" value="P:DNA topological change"/>
    <property type="evidence" value="ECO:0007669"/>
    <property type="project" value="InterPro"/>
</dbReference>
<feature type="domain" description="DNA topoisomerase type IA zn finger" evidence="3">
    <location>
        <begin position="247"/>
        <end position="284"/>
    </location>
</feature>
<keyword evidence="2" id="KW-0812">Transmembrane</keyword>
<feature type="region of interest" description="Disordered" evidence="1">
    <location>
        <begin position="230"/>
        <end position="251"/>
    </location>
</feature>
<organism evidence="5 6">
    <name type="scientific">Ralstonia solanacearum</name>
    <name type="common">Pseudomonas solanacearum</name>
    <dbReference type="NCBI Taxonomy" id="305"/>
    <lineage>
        <taxon>Bacteria</taxon>
        <taxon>Pseudomonadati</taxon>
        <taxon>Pseudomonadota</taxon>
        <taxon>Betaproteobacteria</taxon>
        <taxon>Burkholderiales</taxon>
        <taxon>Burkholderiaceae</taxon>
        <taxon>Ralstonia</taxon>
        <taxon>Ralstonia solanacearum species complex</taxon>
    </lineage>
</organism>
<dbReference type="GO" id="GO:0003916">
    <property type="term" value="F:DNA topoisomerase activity"/>
    <property type="evidence" value="ECO:0007669"/>
    <property type="project" value="InterPro"/>
</dbReference>
<dbReference type="PANTHER" id="PTHR30015:SF7">
    <property type="entry name" value="TYPE IV METHYL-DIRECTED RESTRICTION ENZYME ECOKMRR"/>
    <property type="match status" value="1"/>
</dbReference>
<dbReference type="SUPFAM" id="SSF52980">
    <property type="entry name" value="Restriction endonuclease-like"/>
    <property type="match status" value="1"/>
</dbReference>
<dbReference type="InterPro" id="IPR013498">
    <property type="entry name" value="Topo_IA_Znf"/>
</dbReference>
<comment type="caution">
    <text evidence="5">The sequence shown here is derived from an EMBL/GenBank/DDBJ whole genome shotgun (WGS) entry which is preliminary data.</text>
</comment>
<sequence length="285" mass="30838">MARRRKDDNVLEGLFQFARLLPWWLGVALAVIAYVFLHRYATVPLPAPTQVTSGQIGDMVVGQLFKALAMVGQYLVPLALLGGAIASYLGKRKRDQLAHNVAESKHGDALRQMTWREFEMLVGQAFRMRGYTVTETGGGGADGGIDLQLRKGSERFVVQCKQWKAYKVSVSVVRELYGVMASQGADGGFVVTSGVFTEDAKAFAKGKNVTLIDGIALTALIKQARTTAPTALATPGEQSSPSTTEPSCPRCGSAMVRRKAKRGTNAGSEFWGCIAYPECRGTREL</sequence>
<evidence type="ECO:0000259" key="4">
    <source>
        <dbReference type="Pfam" id="PF04471"/>
    </source>
</evidence>
<dbReference type="Gene3D" id="3.30.65.10">
    <property type="entry name" value="Bacterial Topoisomerase I, domain 1"/>
    <property type="match status" value="1"/>
</dbReference>
<dbReference type="Pfam" id="PF01396">
    <property type="entry name" value="Zn_ribbon_Top1"/>
    <property type="match status" value="1"/>
</dbReference>
<gene>
    <name evidence="5" type="ORF">LBW55_20510</name>
</gene>
<dbReference type="EMBL" id="JAIVEX010000011">
    <property type="protein sequence ID" value="MDB0523992.1"/>
    <property type="molecule type" value="Genomic_DNA"/>
</dbReference>
<dbReference type="GO" id="GO:0009307">
    <property type="term" value="P:DNA restriction-modification system"/>
    <property type="evidence" value="ECO:0007669"/>
    <property type="project" value="InterPro"/>
</dbReference>
<keyword evidence="5" id="KW-0540">Nuclease</keyword>
<dbReference type="InterPro" id="IPR011335">
    <property type="entry name" value="Restrct_endonuc-II-like"/>
</dbReference>
<evidence type="ECO:0000256" key="1">
    <source>
        <dbReference type="SAM" id="MobiDB-lite"/>
    </source>
</evidence>
<feature type="transmembrane region" description="Helical" evidence="2">
    <location>
        <begin position="67"/>
        <end position="89"/>
    </location>
</feature>
<dbReference type="PANTHER" id="PTHR30015">
    <property type="entry name" value="MRR RESTRICTION SYSTEM PROTEIN"/>
    <property type="match status" value="1"/>
</dbReference>
<protein>
    <submittedName>
        <fullName evidence="5">Restriction endonuclease</fullName>
        <ecNumber evidence="5">3.1.21.-</ecNumber>
    </submittedName>
</protein>
<keyword evidence="5" id="KW-0378">Hydrolase</keyword>
<evidence type="ECO:0000259" key="3">
    <source>
        <dbReference type="Pfam" id="PF01396"/>
    </source>
</evidence>
<feature type="transmembrane region" description="Helical" evidence="2">
    <location>
        <begin position="20"/>
        <end position="37"/>
    </location>
</feature>
<dbReference type="RefSeq" id="WP_184850969.1">
    <property type="nucleotide sequence ID" value="NZ_JABZEH010000001.1"/>
</dbReference>
<dbReference type="GO" id="GO:0003677">
    <property type="term" value="F:DNA binding"/>
    <property type="evidence" value="ECO:0007669"/>
    <property type="project" value="InterPro"/>
</dbReference>
<keyword evidence="5" id="KW-0255">Endonuclease</keyword>
<accession>A0AAE3T5X9</accession>
<reference evidence="5" key="1">
    <citation type="submission" date="2021-09" db="EMBL/GenBank/DDBJ databases">
        <title>Genomic analysis of Ralstonia spp.</title>
        <authorList>
            <person name="Aburjaile F."/>
            <person name="Ariute J.C."/>
            <person name="Pais A.K.L."/>
            <person name="Albuquerque G.M.R."/>
            <person name="Silva A.M.F."/>
            <person name="Brenig B."/>
            <person name="Azevedo V."/>
            <person name="Matiuzzi M."/>
            <person name="Ramos R."/>
            <person name="Goes-Neto A."/>
            <person name="Soares S."/>
            <person name="Iseppon A.M.B."/>
            <person name="Souza E."/>
            <person name="Gama M."/>
        </authorList>
    </citation>
    <scope>NUCLEOTIDE SEQUENCE</scope>
    <source>
        <strain evidence="5">B4</strain>
    </source>
</reference>
<dbReference type="InterPro" id="IPR011856">
    <property type="entry name" value="tRNA_endonuc-like_dom_sf"/>
</dbReference>
<dbReference type="EC" id="3.1.21.-" evidence="5"/>
<proteinExistence type="predicted"/>
<feature type="domain" description="Restriction endonuclease type IV Mrr" evidence="4">
    <location>
        <begin position="110"/>
        <end position="221"/>
    </location>
</feature>